<feature type="domain" description="Calcineurin-like phosphoesterase" evidence="2">
    <location>
        <begin position="4"/>
        <end position="199"/>
    </location>
</feature>
<dbReference type="InterPro" id="IPR050126">
    <property type="entry name" value="Ap4A_hydrolase"/>
</dbReference>
<dbReference type="RefSeq" id="WP_054532772.1">
    <property type="nucleotide sequence ID" value="NZ_LGKP01000005.1"/>
</dbReference>
<comment type="caution">
    <text evidence="3">The sequence shown here is derived from an EMBL/GenBank/DDBJ whole genome shotgun (WGS) entry which is preliminary data.</text>
</comment>
<dbReference type="GO" id="GO:0016791">
    <property type="term" value="F:phosphatase activity"/>
    <property type="evidence" value="ECO:0007669"/>
    <property type="project" value="TreeGrafter"/>
</dbReference>
<dbReference type="PATRIC" id="fig|70996.4.peg.1316"/>
<dbReference type="GO" id="GO:0005737">
    <property type="term" value="C:cytoplasm"/>
    <property type="evidence" value="ECO:0007669"/>
    <property type="project" value="TreeGrafter"/>
</dbReference>
<dbReference type="PIRSF" id="PIRSF000883">
    <property type="entry name" value="Pesterase_MJ0912"/>
    <property type="match status" value="1"/>
</dbReference>
<evidence type="ECO:0000313" key="3">
    <source>
        <dbReference type="EMBL" id="KPL91475.1"/>
    </source>
</evidence>
<evidence type="ECO:0000256" key="1">
    <source>
        <dbReference type="ARBA" id="ARBA00008950"/>
    </source>
</evidence>
<reference evidence="3 4" key="1">
    <citation type="submission" date="2015-07" db="EMBL/GenBank/DDBJ databases">
        <title>Whole genome sequence of Herpetosiphon geysericola DSM 7119.</title>
        <authorList>
            <person name="Hemp J."/>
            <person name="Ward L.M."/>
            <person name="Pace L.A."/>
            <person name="Fischer W.W."/>
        </authorList>
    </citation>
    <scope>NUCLEOTIDE SEQUENCE [LARGE SCALE GENOMIC DNA]</scope>
    <source>
        <strain evidence="3 4">DSM 7119</strain>
    </source>
</reference>
<comment type="similarity">
    <text evidence="1">Belongs to the metallophosphoesterase superfamily. YfcE family.</text>
</comment>
<dbReference type="Pfam" id="PF12850">
    <property type="entry name" value="Metallophos_2"/>
    <property type="match status" value="1"/>
</dbReference>
<evidence type="ECO:0000259" key="2">
    <source>
        <dbReference type="Pfam" id="PF12850"/>
    </source>
</evidence>
<sequence length="241" mass="26495">MDTLTIFGDIHANLPALEAVLADMDARALPNRACLGDLVGYGTWPNEVVALIQAAQIPTIMGNYDQGVGQDSDDCGCAYKDPISEALGKRSIAWSNTHTTAEHKAFLRTLSDRLVYTLGDLRVVLVHGSPRKINEYLFEDRPASSLERLLDQVTADVLVCGHTHLPYHRVLPSGRHVINAGSVGKPKDGDPRAGYVVLRAIDRDLHVEFIRVSYDIERVVQAIEATTMPHEYAQMLRAGRG</sequence>
<dbReference type="InterPro" id="IPR024654">
    <property type="entry name" value="Calcineurin-like_PHP_lpxH"/>
</dbReference>
<dbReference type="Gene3D" id="3.60.21.10">
    <property type="match status" value="1"/>
</dbReference>
<dbReference type="EMBL" id="LGKP01000005">
    <property type="protein sequence ID" value="KPL91475.1"/>
    <property type="molecule type" value="Genomic_DNA"/>
</dbReference>
<dbReference type="AlphaFoldDB" id="A0A0P6YLH8"/>
<dbReference type="OrthoDB" id="9813918at2"/>
<dbReference type="CDD" id="cd00838">
    <property type="entry name" value="MPP_superfamily"/>
    <property type="match status" value="1"/>
</dbReference>
<gene>
    <name evidence="3" type="ORF">SE18_02160</name>
</gene>
<dbReference type="STRING" id="70996.SE18_02160"/>
<protein>
    <submittedName>
        <fullName evidence="3">Serine/threonine protein phosphatase</fullName>
    </submittedName>
</protein>
<dbReference type="SUPFAM" id="SSF56300">
    <property type="entry name" value="Metallo-dependent phosphatases"/>
    <property type="match status" value="1"/>
</dbReference>
<dbReference type="InterPro" id="IPR029052">
    <property type="entry name" value="Metallo-depent_PP-like"/>
</dbReference>
<proteinExistence type="inferred from homology"/>
<dbReference type="PANTHER" id="PTHR42850">
    <property type="entry name" value="METALLOPHOSPHOESTERASE"/>
    <property type="match status" value="1"/>
</dbReference>
<name>A0A0P6YLH8_9CHLR</name>
<organism evidence="3 4">
    <name type="scientific">Herpetosiphon geysericola</name>
    <dbReference type="NCBI Taxonomy" id="70996"/>
    <lineage>
        <taxon>Bacteria</taxon>
        <taxon>Bacillati</taxon>
        <taxon>Chloroflexota</taxon>
        <taxon>Chloroflexia</taxon>
        <taxon>Herpetosiphonales</taxon>
        <taxon>Herpetosiphonaceae</taxon>
        <taxon>Herpetosiphon</taxon>
    </lineage>
</organism>
<dbReference type="PANTHER" id="PTHR42850:SF2">
    <property type="entry name" value="BLL5683 PROTEIN"/>
    <property type="match status" value="1"/>
</dbReference>
<dbReference type="Proteomes" id="UP000050277">
    <property type="component" value="Unassembled WGS sequence"/>
</dbReference>
<accession>A0A0P6YLH8</accession>
<dbReference type="InterPro" id="IPR011152">
    <property type="entry name" value="Pesterase_MJ0912"/>
</dbReference>
<evidence type="ECO:0000313" key="4">
    <source>
        <dbReference type="Proteomes" id="UP000050277"/>
    </source>
</evidence>
<keyword evidence="4" id="KW-1185">Reference proteome</keyword>